<dbReference type="GO" id="GO:0009061">
    <property type="term" value="P:anaerobic respiration"/>
    <property type="evidence" value="ECO:0007669"/>
    <property type="project" value="TreeGrafter"/>
</dbReference>
<dbReference type="RefSeq" id="WP_005350524.1">
    <property type="nucleotide sequence ID" value="NZ_APVG01000013.1"/>
</dbReference>
<evidence type="ECO:0000256" key="1">
    <source>
        <dbReference type="ARBA" id="ARBA00004162"/>
    </source>
</evidence>
<feature type="binding site" description="covalent" evidence="13">
    <location>
        <position position="88"/>
    </location>
    <ligand>
        <name>heme</name>
        <dbReference type="ChEBI" id="CHEBI:30413"/>
        <label>2</label>
    </ligand>
</feature>
<feature type="binding site" description="covalent" evidence="13">
    <location>
        <position position="54"/>
    </location>
    <ligand>
        <name>heme</name>
        <dbReference type="ChEBI" id="CHEBI:30413"/>
        <label>1</label>
    </ligand>
</feature>
<keyword evidence="5 12" id="KW-0349">Heme</keyword>
<dbReference type="PATRIC" id="fig|1268237.3.peg.1355"/>
<name>N9VMR3_9GAMM</name>
<feature type="binding site" description="axial binding residue" evidence="14">
    <location>
        <position position="149"/>
    </location>
    <ligand>
        <name>heme</name>
        <dbReference type="ChEBI" id="CHEBI:30413"/>
        <label>3</label>
    </ligand>
    <ligandPart>
        <name>Fe</name>
        <dbReference type="ChEBI" id="CHEBI:18248"/>
    </ligandPart>
</feature>
<gene>
    <name evidence="17" type="ORF">G114_06867</name>
</gene>
<evidence type="ECO:0000256" key="2">
    <source>
        <dbReference type="ARBA" id="ARBA00007395"/>
    </source>
</evidence>
<dbReference type="Gene3D" id="1.10.3820.10">
    <property type="entry name" value="Di-heme elbow motif domain"/>
    <property type="match status" value="1"/>
</dbReference>
<organism evidence="17 18">
    <name type="scientific">Aeromonas diversa CDC 2478-85</name>
    <dbReference type="NCBI Taxonomy" id="1268237"/>
    <lineage>
        <taxon>Bacteria</taxon>
        <taxon>Pseudomonadati</taxon>
        <taxon>Pseudomonadota</taxon>
        <taxon>Gammaproteobacteria</taxon>
        <taxon>Aeromonadales</taxon>
        <taxon>Aeromonadaceae</taxon>
        <taxon>Aeromonas</taxon>
    </lineage>
</organism>
<evidence type="ECO:0000256" key="10">
    <source>
        <dbReference type="ARBA" id="ARBA00023004"/>
    </source>
</evidence>
<feature type="binding site" description="axial binding residue" evidence="14">
    <location>
        <position position="89"/>
    </location>
    <ligand>
        <name>heme</name>
        <dbReference type="ChEBI" id="CHEBI:30413"/>
        <label>2</label>
    </ligand>
    <ligandPart>
        <name>Fe</name>
        <dbReference type="ChEBI" id="CHEBI:18248"/>
    </ligandPart>
</feature>
<evidence type="ECO:0000256" key="12">
    <source>
        <dbReference type="PIRNR" id="PIRNR000013"/>
    </source>
</evidence>
<comment type="caution">
    <text evidence="17">The sequence shown here is derived from an EMBL/GenBank/DDBJ whole genome shotgun (WGS) entry which is preliminary data.</text>
</comment>
<dbReference type="PANTHER" id="PTHR30333">
    <property type="entry name" value="CYTOCHROME C-TYPE PROTEIN"/>
    <property type="match status" value="1"/>
</dbReference>
<dbReference type="Proteomes" id="UP000023775">
    <property type="component" value="Unassembled WGS sequence"/>
</dbReference>
<evidence type="ECO:0000256" key="14">
    <source>
        <dbReference type="PIRSR" id="PIRSR000013-2"/>
    </source>
</evidence>
<comment type="cofactor">
    <cofactor evidence="13">
        <name>heme</name>
        <dbReference type="ChEBI" id="CHEBI:30413"/>
    </cofactor>
    <text evidence="13">Binds 4 heme groups per subunit.</text>
</comment>
<dbReference type="GO" id="GO:0005886">
    <property type="term" value="C:plasma membrane"/>
    <property type="evidence" value="ECO:0007669"/>
    <property type="project" value="UniProtKB-SubCell"/>
</dbReference>
<feature type="domain" description="NapC/NirT cytochrome c N-terminal" evidence="16">
    <location>
        <begin position="28"/>
        <end position="190"/>
    </location>
</feature>
<keyword evidence="7 12" id="KW-0479">Metal-binding</keyword>
<reference evidence="17 18" key="1">
    <citation type="journal article" date="2013" name="Genome Announc.">
        <title>Draft Genome Sequence of the Aeromonas diversa Type Strain.</title>
        <authorList>
            <person name="Farfan M."/>
            <person name="Spataro N."/>
            <person name="Sanglas A."/>
            <person name="Albarral V."/>
            <person name="Loren J.G."/>
            <person name="Bosch E."/>
            <person name="Fuste M.C."/>
        </authorList>
    </citation>
    <scope>NUCLEOTIDE SEQUENCE [LARGE SCALE GENOMIC DNA]</scope>
    <source>
        <strain evidence="17 18">2478-85</strain>
    </source>
</reference>
<dbReference type="GO" id="GO:0009055">
    <property type="term" value="F:electron transfer activity"/>
    <property type="evidence" value="ECO:0007669"/>
    <property type="project" value="TreeGrafter"/>
</dbReference>
<feature type="binding site" description="axial binding residue" evidence="14">
    <location>
        <position position="61"/>
    </location>
    <ligand>
        <name>heme</name>
        <dbReference type="ChEBI" id="CHEBI:30413"/>
        <label>1</label>
    </ligand>
    <ligandPart>
        <name>Fe</name>
        <dbReference type="ChEBI" id="CHEBI:18248"/>
    </ligandPart>
</feature>
<dbReference type="GO" id="GO:0020037">
    <property type="term" value="F:heme binding"/>
    <property type="evidence" value="ECO:0007669"/>
    <property type="project" value="InterPro"/>
</dbReference>
<comment type="subcellular location">
    <subcellularLocation>
        <location evidence="1">Cell membrane</location>
        <topology evidence="1">Single-pass membrane protein</topology>
    </subcellularLocation>
</comment>
<evidence type="ECO:0000259" key="16">
    <source>
        <dbReference type="Pfam" id="PF03264"/>
    </source>
</evidence>
<evidence type="ECO:0000256" key="8">
    <source>
        <dbReference type="ARBA" id="ARBA00022982"/>
    </source>
</evidence>
<protein>
    <recommendedName>
        <fullName evidence="12">Cytochrome c-type protein</fullName>
    </recommendedName>
</protein>
<keyword evidence="8 12" id="KW-0249">Electron transport</keyword>
<feature type="binding site" description="covalent" evidence="13">
    <location>
        <position position="57"/>
    </location>
    <ligand>
        <name>heme</name>
        <dbReference type="ChEBI" id="CHEBI:30413"/>
        <label>1</label>
    </ligand>
</feature>
<evidence type="ECO:0000256" key="3">
    <source>
        <dbReference type="ARBA" id="ARBA00022448"/>
    </source>
</evidence>
<dbReference type="EMBL" id="APVG01000013">
    <property type="protein sequence ID" value="ENY72641.1"/>
    <property type="molecule type" value="Genomic_DNA"/>
</dbReference>
<keyword evidence="3 12" id="KW-0813">Transport</keyword>
<dbReference type="PANTHER" id="PTHR30333:SF1">
    <property type="entry name" value="CYTOCHROME C-TYPE PROTEIN NAPC"/>
    <property type="match status" value="1"/>
</dbReference>
<evidence type="ECO:0000256" key="4">
    <source>
        <dbReference type="ARBA" id="ARBA00022475"/>
    </source>
</evidence>
<dbReference type="InterPro" id="IPR005126">
    <property type="entry name" value="NapC/NirT_cyt_c_N"/>
</dbReference>
<evidence type="ECO:0000256" key="15">
    <source>
        <dbReference type="SAM" id="Phobius"/>
    </source>
</evidence>
<feature type="binding site" description="covalent" evidence="13">
    <location>
        <position position="145"/>
    </location>
    <ligand>
        <name>heme</name>
        <dbReference type="ChEBI" id="CHEBI:30413"/>
        <label>3</label>
    </ligand>
</feature>
<evidence type="ECO:0000313" key="18">
    <source>
        <dbReference type="Proteomes" id="UP000023775"/>
    </source>
</evidence>
<comment type="PTM">
    <text evidence="12">Binds 4 heme groups per subunit.</text>
</comment>
<dbReference type="Pfam" id="PF03264">
    <property type="entry name" value="Cytochrom_NNT"/>
    <property type="match status" value="1"/>
</dbReference>
<feature type="binding site" description="covalent" evidence="13">
    <location>
        <position position="180"/>
    </location>
    <ligand>
        <name>heme</name>
        <dbReference type="ChEBI" id="CHEBI:30413"/>
        <label>4</label>
    </ligand>
</feature>
<dbReference type="GO" id="GO:0046872">
    <property type="term" value="F:metal ion binding"/>
    <property type="evidence" value="ECO:0007669"/>
    <property type="project" value="UniProtKB-KW"/>
</dbReference>
<evidence type="ECO:0000256" key="6">
    <source>
        <dbReference type="ARBA" id="ARBA00022692"/>
    </source>
</evidence>
<dbReference type="eggNOG" id="COG3005">
    <property type="taxonomic scope" value="Bacteria"/>
</dbReference>
<feature type="binding site" description="covalent" evidence="13">
    <location>
        <position position="148"/>
    </location>
    <ligand>
        <name>heme</name>
        <dbReference type="ChEBI" id="CHEBI:30413"/>
        <label>3</label>
    </ligand>
</feature>
<keyword evidence="6 15" id="KW-0812">Transmembrane</keyword>
<feature type="binding site" description="axial binding residue" evidence="14">
    <location>
        <position position="181"/>
    </location>
    <ligand>
        <name>heme</name>
        <dbReference type="ChEBI" id="CHEBI:30413"/>
        <label>4</label>
    </ligand>
    <ligandPart>
        <name>Fe</name>
        <dbReference type="ChEBI" id="CHEBI:18248"/>
    </ligandPart>
</feature>
<keyword evidence="18" id="KW-1185">Reference proteome</keyword>
<evidence type="ECO:0000256" key="5">
    <source>
        <dbReference type="ARBA" id="ARBA00022617"/>
    </source>
</evidence>
<evidence type="ECO:0000256" key="13">
    <source>
        <dbReference type="PIRSR" id="PIRSR000013-1"/>
    </source>
</evidence>
<keyword evidence="9 15" id="KW-1133">Transmembrane helix</keyword>
<keyword evidence="11 15" id="KW-0472">Membrane</keyword>
<feature type="transmembrane region" description="Helical" evidence="15">
    <location>
        <begin position="21"/>
        <end position="41"/>
    </location>
</feature>
<dbReference type="GO" id="GO:0019333">
    <property type="term" value="P:denitrification pathway"/>
    <property type="evidence" value="ECO:0007669"/>
    <property type="project" value="InterPro"/>
</dbReference>
<dbReference type="AlphaFoldDB" id="N9VMR3"/>
<evidence type="ECO:0000256" key="9">
    <source>
        <dbReference type="ARBA" id="ARBA00022989"/>
    </source>
</evidence>
<keyword evidence="4" id="KW-1003">Cell membrane</keyword>
<dbReference type="InterPro" id="IPR024717">
    <property type="entry name" value="NapC/NirT/NrfH"/>
</dbReference>
<dbReference type="InterPro" id="IPR038266">
    <property type="entry name" value="NapC/NirT_cytc_sf"/>
</dbReference>
<dbReference type="InterPro" id="IPR036280">
    <property type="entry name" value="Multihaem_cyt_sf"/>
</dbReference>
<dbReference type="PIRSF" id="PIRSF000013">
    <property type="entry name" value="4_hem_cytochrm_NapC"/>
    <property type="match status" value="1"/>
</dbReference>
<proteinExistence type="inferred from homology"/>
<comment type="similarity">
    <text evidence="2">Belongs to the NapC/NirT/NrfH family.</text>
</comment>
<feature type="binding site" description="covalent" evidence="13">
    <location>
        <position position="85"/>
    </location>
    <ligand>
        <name>heme</name>
        <dbReference type="ChEBI" id="CHEBI:30413"/>
        <label>2</label>
    </ligand>
</feature>
<sequence>MSDKPSLWRRLWTIPGARWRLGVPLGGLLAFLLGAIALAGFNGVLTYTNSNEFCYSCHLGMDSIVTEYHASAHFKNTQGVVAATCGDCHVPHELLPKLWVKIRATKDIYLRLKGEITPDNFDKEHRARLAAIATTEFKESDSHTCRFCHDPARMDLENQSKVAARRHKGMVARGETCIDCHAGIAHQLPRGE</sequence>
<feature type="binding site" description="covalent" evidence="13">
    <location>
        <position position="177"/>
    </location>
    <ligand>
        <name>heme</name>
        <dbReference type="ChEBI" id="CHEBI:30413"/>
        <label>4</label>
    </ligand>
</feature>
<evidence type="ECO:0000313" key="17">
    <source>
        <dbReference type="EMBL" id="ENY72641.1"/>
    </source>
</evidence>
<feature type="binding site" evidence="13">
    <location>
        <position position="107"/>
    </location>
    <ligand>
        <name>a menaquinol</name>
        <dbReference type="ChEBI" id="CHEBI:18151"/>
    </ligand>
</feature>
<evidence type="ECO:0000256" key="7">
    <source>
        <dbReference type="ARBA" id="ARBA00022723"/>
    </source>
</evidence>
<dbReference type="InterPro" id="IPR051174">
    <property type="entry name" value="Cytochrome_c-type_ET"/>
</dbReference>
<evidence type="ECO:0000256" key="11">
    <source>
        <dbReference type="ARBA" id="ARBA00023136"/>
    </source>
</evidence>
<accession>N9VMR3</accession>
<feature type="binding site" description="axial binding residue" evidence="14">
    <location>
        <position position="107"/>
    </location>
    <ligand>
        <name>heme</name>
        <dbReference type="ChEBI" id="CHEBI:30413"/>
        <label>1</label>
    </ligand>
    <ligandPart>
        <name>Fe</name>
        <dbReference type="ChEBI" id="CHEBI:18248"/>
    </ligandPart>
</feature>
<dbReference type="SUPFAM" id="SSF48695">
    <property type="entry name" value="Multiheme cytochromes"/>
    <property type="match status" value="1"/>
</dbReference>
<feature type="binding site" description="axial binding residue" evidence="14">
    <location>
        <position position="186"/>
    </location>
    <ligand>
        <name>heme</name>
        <dbReference type="ChEBI" id="CHEBI:30413"/>
        <label>2</label>
    </ligand>
    <ligandPart>
        <name>Fe</name>
        <dbReference type="ChEBI" id="CHEBI:18248"/>
    </ligandPart>
</feature>
<keyword evidence="10 12" id="KW-0408">Iron</keyword>